<accession>A0A5J4L1J3</accession>
<dbReference type="InterPro" id="IPR012760">
    <property type="entry name" value="RNA_pol_sigma_RpoD_C"/>
</dbReference>
<dbReference type="PROSITE" id="PS00716">
    <property type="entry name" value="SIGMA70_2"/>
    <property type="match status" value="1"/>
</dbReference>
<feature type="domain" description="RNA polymerase sigma-70" evidence="8">
    <location>
        <begin position="300"/>
        <end position="313"/>
    </location>
</feature>
<dbReference type="GO" id="GO:0016987">
    <property type="term" value="F:sigma factor activity"/>
    <property type="evidence" value="ECO:0007669"/>
    <property type="project" value="UniProtKB-KW"/>
</dbReference>
<name>A0A5J4L1J3_9ZZZZ</name>
<dbReference type="SUPFAM" id="SSF88659">
    <property type="entry name" value="Sigma3 and sigma4 domains of RNA polymerase sigma factors"/>
    <property type="match status" value="2"/>
</dbReference>
<dbReference type="InterPro" id="IPR014284">
    <property type="entry name" value="RNA_pol_sigma-70_dom"/>
</dbReference>
<dbReference type="NCBIfam" id="TIGR02937">
    <property type="entry name" value="sigma70-ECF"/>
    <property type="match status" value="1"/>
</dbReference>
<dbReference type="CDD" id="cd06171">
    <property type="entry name" value="Sigma70_r4"/>
    <property type="match status" value="1"/>
</dbReference>
<dbReference type="InterPro" id="IPR013324">
    <property type="entry name" value="RNA_pol_sigma_r3/r4-like"/>
</dbReference>
<evidence type="ECO:0000256" key="3">
    <source>
        <dbReference type="ARBA" id="ARBA00023015"/>
    </source>
</evidence>
<keyword evidence="6" id="KW-0804">Transcription</keyword>
<keyword evidence="3" id="KW-0805">Transcription regulation</keyword>
<dbReference type="InterPro" id="IPR000943">
    <property type="entry name" value="RNA_pol_sigma70"/>
</dbReference>
<dbReference type="InterPro" id="IPR050239">
    <property type="entry name" value="Sigma-70_RNA_pol_init_factors"/>
</dbReference>
<evidence type="ECO:0000259" key="9">
    <source>
        <dbReference type="PROSITE" id="PS00716"/>
    </source>
</evidence>
<evidence type="ECO:0000259" key="8">
    <source>
        <dbReference type="PROSITE" id="PS00715"/>
    </source>
</evidence>
<gene>
    <name evidence="10" type="ORF">A45J_0419</name>
</gene>
<dbReference type="Pfam" id="PF04539">
    <property type="entry name" value="Sigma70_r3"/>
    <property type="match status" value="1"/>
</dbReference>
<protein>
    <submittedName>
        <fullName evidence="10">RNA polymerase sigma factor RpoD</fullName>
    </submittedName>
</protein>
<dbReference type="InterPro" id="IPR013325">
    <property type="entry name" value="RNA_pol_sigma_r2"/>
</dbReference>
<evidence type="ECO:0000256" key="4">
    <source>
        <dbReference type="ARBA" id="ARBA00023082"/>
    </source>
</evidence>
<dbReference type="GO" id="GO:0003677">
    <property type="term" value="F:DNA binding"/>
    <property type="evidence" value="ECO:0007669"/>
    <property type="project" value="UniProtKB-KW"/>
</dbReference>
<evidence type="ECO:0000256" key="7">
    <source>
        <dbReference type="SAM" id="Coils"/>
    </source>
</evidence>
<feature type="coiled-coil region" evidence="7">
    <location>
        <begin position="176"/>
        <end position="227"/>
    </location>
</feature>
<dbReference type="InterPro" id="IPR007624">
    <property type="entry name" value="RNA_pol_sigma70_r3"/>
</dbReference>
<evidence type="ECO:0000256" key="2">
    <source>
        <dbReference type="ARBA" id="ARBA00022490"/>
    </source>
</evidence>
<evidence type="ECO:0000256" key="5">
    <source>
        <dbReference type="ARBA" id="ARBA00023125"/>
    </source>
</evidence>
<dbReference type="Pfam" id="PF04545">
    <property type="entry name" value="Sigma70_r4"/>
    <property type="match status" value="1"/>
</dbReference>
<keyword evidence="7" id="KW-0175">Coiled coil</keyword>
<dbReference type="Pfam" id="PF00140">
    <property type="entry name" value="Sigma70_r1_2"/>
    <property type="match status" value="1"/>
</dbReference>
<keyword evidence="2" id="KW-0963">Cytoplasm</keyword>
<feature type="coiled-coil region" evidence="7">
    <location>
        <begin position="255"/>
        <end position="282"/>
    </location>
</feature>
<dbReference type="PANTHER" id="PTHR30603">
    <property type="entry name" value="RNA POLYMERASE SIGMA FACTOR RPO"/>
    <property type="match status" value="1"/>
</dbReference>
<evidence type="ECO:0000313" key="10">
    <source>
        <dbReference type="EMBL" id="GER92700.1"/>
    </source>
</evidence>
<dbReference type="HAMAP" id="MF_00963">
    <property type="entry name" value="Sigma70_RpoD_SigA"/>
    <property type="match status" value="1"/>
</dbReference>
<dbReference type="InterPro" id="IPR007627">
    <property type="entry name" value="RNA_pol_sigma70_r2"/>
</dbReference>
<dbReference type="InterPro" id="IPR009042">
    <property type="entry name" value="RNA_pol_sigma70_r1_2"/>
</dbReference>
<proteinExistence type="inferred from homology"/>
<dbReference type="GO" id="GO:0006352">
    <property type="term" value="P:DNA-templated transcription initiation"/>
    <property type="evidence" value="ECO:0007669"/>
    <property type="project" value="InterPro"/>
</dbReference>
<dbReference type="PROSITE" id="PS00715">
    <property type="entry name" value="SIGMA70_1"/>
    <property type="match status" value="1"/>
</dbReference>
<dbReference type="Pfam" id="PF04542">
    <property type="entry name" value="Sigma70_r2"/>
    <property type="match status" value="1"/>
</dbReference>
<feature type="domain" description="RNA polymerase sigma-70" evidence="9">
    <location>
        <begin position="469"/>
        <end position="495"/>
    </location>
</feature>
<keyword evidence="5" id="KW-0238">DNA-binding</keyword>
<comment type="caution">
    <text evidence="10">The sequence shown here is derived from an EMBL/GenBank/DDBJ whole genome shotgun (WGS) entry which is preliminary data.</text>
</comment>
<comment type="similarity">
    <text evidence="1">Belongs to the sigma-70 factor family.</text>
</comment>
<sequence>MPKIDDNPFNIYENNFDEDNEEEVVHKNFPLEEDAEPIYSEEVVKRAIEQEYDPLKAYLKGISSIPLLTKDGEIEIAQKIEKGKLKICGAIFTIPFVLNKLITLGRLVEKGEAPLVELIQDGEDLSDDDILEEKEKFSKITESINSLFTRRKKLLKEGGFCVESKKTPAKGNAPICKLLEENKNQILQKIRELNLRDDVINAFFEELKKINGQIQSMQKDLQKAKKTKNNSSKIKDLATNIRSIESTVGLRTSEIKKTIQELEKAEIEVNNAKGQLVESNLRLVISIAKRYIGKGLSLGDLIQEGNIGLMRAVDKFEYRRGYKFSTYATWWIRQAISRAIADQSRTIRIPVHMIENINKINKATKELVQELGVEPGPEEIANRSKLPLDKVKNILKISKEPISIETPIGEESDTMLKDFIEDKGNLSPLDEVIHEDLKAHIDRVLCTLSPKEEIVIRKRFGIGEDSPHTLEEVGQEFDVTRERIRQIEVKAIRKLKHPARSRWLRDFLGKS</sequence>
<evidence type="ECO:0000256" key="6">
    <source>
        <dbReference type="ARBA" id="ARBA00023163"/>
    </source>
</evidence>
<dbReference type="PRINTS" id="PR00046">
    <property type="entry name" value="SIGMA70FCT"/>
</dbReference>
<dbReference type="PANTHER" id="PTHR30603:SF60">
    <property type="entry name" value="RNA POLYMERASE SIGMA FACTOR RPOD"/>
    <property type="match status" value="1"/>
</dbReference>
<dbReference type="Gene3D" id="1.10.601.10">
    <property type="entry name" value="RNA Polymerase Primary Sigma Factor"/>
    <property type="match status" value="1"/>
</dbReference>
<dbReference type="InterPro" id="IPR007630">
    <property type="entry name" value="RNA_pol_sigma70_r4"/>
</dbReference>
<dbReference type="InterPro" id="IPR036388">
    <property type="entry name" value="WH-like_DNA-bd_sf"/>
</dbReference>
<reference evidence="10" key="1">
    <citation type="submission" date="2019-10" db="EMBL/GenBank/DDBJ databases">
        <title>Metagenomic sequencing of thiosulfate-disproportionating enrichment culture.</title>
        <authorList>
            <person name="Umezawa K."/>
            <person name="Kojima H."/>
            <person name="Fukui M."/>
        </authorList>
    </citation>
    <scope>NUCLEOTIDE SEQUENCE</scope>
    <source>
        <strain evidence="10">45J</strain>
    </source>
</reference>
<dbReference type="Gene3D" id="1.10.10.10">
    <property type="entry name" value="Winged helix-like DNA-binding domain superfamily/Winged helix DNA-binding domain"/>
    <property type="match status" value="2"/>
</dbReference>
<evidence type="ECO:0000256" key="1">
    <source>
        <dbReference type="ARBA" id="ARBA00007788"/>
    </source>
</evidence>
<dbReference type="EMBL" id="BLAB01000001">
    <property type="protein sequence ID" value="GER92700.1"/>
    <property type="molecule type" value="Genomic_DNA"/>
</dbReference>
<dbReference type="NCBIfam" id="TIGR02393">
    <property type="entry name" value="RpoD_Cterm"/>
    <property type="match status" value="1"/>
</dbReference>
<dbReference type="FunFam" id="1.10.601.10:FF:000001">
    <property type="entry name" value="RNA polymerase sigma factor SigA"/>
    <property type="match status" value="1"/>
</dbReference>
<organism evidence="10">
    <name type="scientific">hot springs metagenome</name>
    <dbReference type="NCBI Taxonomy" id="433727"/>
    <lineage>
        <taxon>unclassified sequences</taxon>
        <taxon>metagenomes</taxon>
        <taxon>ecological metagenomes</taxon>
    </lineage>
</organism>
<keyword evidence="4" id="KW-0731">Sigma factor</keyword>
<dbReference type="SUPFAM" id="SSF88946">
    <property type="entry name" value="Sigma2 domain of RNA polymerase sigma factors"/>
    <property type="match status" value="1"/>
</dbReference>
<dbReference type="AlphaFoldDB" id="A0A5J4L1J3"/>
<dbReference type="InterPro" id="IPR028630">
    <property type="entry name" value="Sigma70_RpoD"/>
</dbReference>